<organism evidence="2 3">
    <name type="scientific">Fusarium coffeatum</name>
    <dbReference type="NCBI Taxonomy" id="231269"/>
    <lineage>
        <taxon>Eukaryota</taxon>
        <taxon>Fungi</taxon>
        <taxon>Dikarya</taxon>
        <taxon>Ascomycota</taxon>
        <taxon>Pezizomycotina</taxon>
        <taxon>Sordariomycetes</taxon>
        <taxon>Hypocreomycetidae</taxon>
        <taxon>Hypocreales</taxon>
        <taxon>Nectriaceae</taxon>
        <taxon>Fusarium</taxon>
        <taxon>Fusarium incarnatum-equiseti species complex</taxon>
    </lineage>
</organism>
<keyword evidence="3" id="KW-1185">Reference proteome</keyword>
<accession>A0A366R8J7</accession>
<dbReference type="GeneID" id="41998053"/>
<feature type="compositionally biased region" description="Basic and acidic residues" evidence="1">
    <location>
        <begin position="1"/>
        <end position="10"/>
    </location>
</feature>
<dbReference type="Proteomes" id="UP000253153">
    <property type="component" value="Unassembled WGS sequence"/>
</dbReference>
<dbReference type="EMBL" id="QKXC01000198">
    <property type="protein sequence ID" value="RBR12495.1"/>
    <property type="molecule type" value="Genomic_DNA"/>
</dbReference>
<evidence type="ECO:0000313" key="2">
    <source>
        <dbReference type="EMBL" id="RBR12495.1"/>
    </source>
</evidence>
<dbReference type="AlphaFoldDB" id="A0A366R8J7"/>
<evidence type="ECO:0000256" key="1">
    <source>
        <dbReference type="SAM" id="MobiDB-lite"/>
    </source>
</evidence>
<proteinExistence type="predicted"/>
<protein>
    <submittedName>
        <fullName evidence="2">Uncharacterized protein</fullName>
    </submittedName>
</protein>
<comment type="caution">
    <text evidence="2">The sequence shown here is derived from an EMBL/GenBank/DDBJ whole genome shotgun (WGS) entry which is preliminary data.</text>
</comment>
<gene>
    <name evidence="2" type="ORF">FIESC28_08619</name>
</gene>
<dbReference type="RefSeq" id="XP_031013185.1">
    <property type="nucleotide sequence ID" value="XM_031162757.1"/>
</dbReference>
<reference evidence="2 3" key="1">
    <citation type="submission" date="2018-06" db="EMBL/GenBank/DDBJ databases">
        <title>Fusarium incarnatum-equiseti species complex species 28.</title>
        <authorList>
            <person name="Gardiner D.M."/>
        </authorList>
    </citation>
    <scope>NUCLEOTIDE SEQUENCE [LARGE SCALE GENOMIC DNA]</scope>
    <source>
        <strain evidence="2 3">FIESC_28</strain>
    </source>
</reference>
<name>A0A366R8J7_9HYPO</name>
<evidence type="ECO:0000313" key="3">
    <source>
        <dbReference type="Proteomes" id="UP000253153"/>
    </source>
</evidence>
<sequence>MEQLPEKHAAMADNDQSQGPGKIRQLREVAFPDYMLAPFALADALQTLFPEMSAAEFGINGVHKLQTLFPKANFPKSVARAHLMEGNVSKQVAVQDLKMYAPVIQYKSH</sequence>
<feature type="region of interest" description="Disordered" evidence="1">
    <location>
        <begin position="1"/>
        <end position="22"/>
    </location>
</feature>